<dbReference type="Gene3D" id="3.40.91.50">
    <property type="match status" value="1"/>
</dbReference>
<reference evidence="1" key="2">
    <citation type="submission" date="2020-09" db="EMBL/GenBank/DDBJ databases">
        <authorList>
            <person name="Sun Q."/>
            <person name="Ohkuma M."/>
        </authorList>
    </citation>
    <scope>NUCLEOTIDE SEQUENCE</scope>
    <source>
        <strain evidence="1">JCM 17251</strain>
    </source>
</reference>
<proteinExistence type="predicted"/>
<name>A0A917Y690_9BACI</name>
<evidence type="ECO:0008006" key="3">
    <source>
        <dbReference type="Google" id="ProtNLM"/>
    </source>
</evidence>
<dbReference type="AlphaFoldDB" id="A0A917Y690"/>
<organism evidence="1 2">
    <name type="scientific">Oceanobacillus indicireducens</name>
    <dbReference type="NCBI Taxonomy" id="1004261"/>
    <lineage>
        <taxon>Bacteria</taxon>
        <taxon>Bacillati</taxon>
        <taxon>Bacillota</taxon>
        <taxon>Bacilli</taxon>
        <taxon>Bacillales</taxon>
        <taxon>Bacillaceae</taxon>
        <taxon>Oceanobacillus</taxon>
    </lineage>
</organism>
<accession>A0A917Y690</accession>
<protein>
    <recommendedName>
        <fullName evidence="3">AlwI family type II restriction endonuclease</fullName>
    </recommendedName>
</protein>
<evidence type="ECO:0000313" key="2">
    <source>
        <dbReference type="Proteomes" id="UP000624041"/>
    </source>
</evidence>
<dbReference type="Pfam" id="PF09491">
    <property type="entry name" value="RE_AlwI"/>
    <property type="match status" value="1"/>
</dbReference>
<dbReference type="CDD" id="cd22316">
    <property type="entry name" value="BspD6I-like"/>
    <property type="match status" value="1"/>
</dbReference>
<sequence>MVINDKKAPIVNSILAENKKTAVADSKEYLLHLWKGAELPTDNEETAKQEINRFRQLLIANEVNKGIIPESPDTKEIAELNQVRIRLEVLYQQVLEKQFALAQTEEDKVKETIAYLKKIDKQPIDDSYDIEIEDEPAYLEWSVWKAFLAINELVNEPHEARRFKVDQDFLPMGCAPGGGPDLIFEFEDYVLIVEVTLTTSSRQEAAEGEPVRRHVAKEKAKIAESTGKPVYGLFMARSIDNNTAETFRIGVWYNGDEPDFINIVPITLNQFILMMEKYVTCRFDNKVFRRVLDSCLIPRNAHAPAWKREIQKVVDSFLS</sequence>
<comment type="caution">
    <text evidence="1">The sequence shown here is derived from an EMBL/GenBank/DDBJ whole genome shotgun (WGS) entry which is preliminary data.</text>
</comment>
<evidence type="ECO:0000313" key="1">
    <source>
        <dbReference type="EMBL" id="GGN67370.1"/>
    </source>
</evidence>
<reference evidence="1" key="1">
    <citation type="journal article" date="2014" name="Int. J. Syst. Evol. Microbiol.">
        <title>Complete genome sequence of Corynebacterium casei LMG S-19264T (=DSM 44701T), isolated from a smear-ripened cheese.</title>
        <authorList>
            <consortium name="US DOE Joint Genome Institute (JGI-PGF)"/>
            <person name="Walter F."/>
            <person name="Albersmeier A."/>
            <person name="Kalinowski J."/>
            <person name="Ruckert C."/>
        </authorList>
    </citation>
    <scope>NUCLEOTIDE SEQUENCE</scope>
    <source>
        <strain evidence="1">JCM 17251</strain>
    </source>
</reference>
<dbReference type="InterPro" id="IPR018573">
    <property type="entry name" value="Restrct_endonuc_II_AlwI"/>
</dbReference>
<gene>
    <name evidence="1" type="ORF">GCM10007971_38180</name>
</gene>
<dbReference type="EMBL" id="BMOS01000059">
    <property type="protein sequence ID" value="GGN67370.1"/>
    <property type="molecule type" value="Genomic_DNA"/>
</dbReference>
<keyword evidence="2" id="KW-1185">Reference proteome</keyword>
<dbReference type="Proteomes" id="UP000624041">
    <property type="component" value="Unassembled WGS sequence"/>
</dbReference>